<accession>A0AAW1X093</accession>
<reference evidence="1 2" key="1">
    <citation type="journal article" date="2023" name="G3 (Bethesda)">
        <title>A chromosome-length genome assembly and annotation of blackberry (Rubus argutus, cv. 'Hillquist').</title>
        <authorList>
            <person name="Bruna T."/>
            <person name="Aryal R."/>
            <person name="Dudchenko O."/>
            <person name="Sargent D.J."/>
            <person name="Mead D."/>
            <person name="Buti M."/>
            <person name="Cavallini A."/>
            <person name="Hytonen T."/>
            <person name="Andres J."/>
            <person name="Pham M."/>
            <person name="Weisz D."/>
            <person name="Mascagni F."/>
            <person name="Usai G."/>
            <person name="Natali L."/>
            <person name="Bassil N."/>
            <person name="Fernandez G.E."/>
            <person name="Lomsadze A."/>
            <person name="Armour M."/>
            <person name="Olukolu B."/>
            <person name="Poorten T."/>
            <person name="Britton C."/>
            <person name="Davik J."/>
            <person name="Ashrafi H."/>
            <person name="Aiden E.L."/>
            <person name="Borodovsky M."/>
            <person name="Worthington M."/>
        </authorList>
    </citation>
    <scope>NUCLEOTIDE SEQUENCE [LARGE SCALE GENOMIC DNA]</scope>
    <source>
        <strain evidence="1">PI 553951</strain>
    </source>
</reference>
<keyword evidence="2" id="KW-1185">Reference proteome</keyword>
<dbReference type="EMBL" id="JBEDUW010000005">
    <property type="protein sequence ID" value="KAK9929824.1"/>
    <property type="molecule type" value="Genomic_DNA"/>
</dbReference>
<evidence type="ECO:0000313" key="2">
    <source>
        <dbReference type="Proteomes" id="UP001457282"/>
    </source>
</evidence>
<comment type="caution">
    <text evidence="1">The sequence shown here is derived from an EMBL/GenBank/DDBJ whole genome shotgun (WGS) entry which is preliminary data.</text>
</comment>
<dbReference type="Proteomes" id="UP001457282">
    <property type="component" value="Unassembled WGS sequence"/>
</dbReference>
<proteinExistence type="predicted"/>
<gene>
    <name evidence="1" type="ORF">M0R45_026902</name>
</gene>
<protein>
    <submittedName>
        <fullName evidence="1">Uncharacterized protein</fullName>
    </submittedName>
</protein>
<sequence>MPEDSSKAMRFLKTDVSASIVTGAISTTPSWKVILSMLSKPLVRVNLTPIQRSSVAEGIRTQNGQTFSFLSDSNSTERILLVSSQCLLCNVSGT</sequence>
<dbReference type="AlphaFoldDB" id="A0AAW1X093"/>
<evidence type="ECO:0000313" key="1">
    <source>
        <dbReference type="EMBL" id="KAK9929824.1"/>
    </source>
</evidence>
<organism evidence="1 2">
    <name type="scientific">Rubus argutus</name>
    <name type="common">Southern blackberry</name>
    <dbReference type="NCBI Taxonomy" id="59490"/>
    <lineage>
        <taxon>Eukaryota</taxon>
        <taxon>Viridiplantae</taxon>
        <taxon>Streptophyta</taxon>
        <taxon>Embryophyta</taxon>
        <taxon>Tracheophyta</taxon>
        <taxon>Spermatophyta</taxon>
        <taxon>Magnoliopsida</taxon>
        <taxon>eudicotyledons</taxon>
        <taxon>Gunneridae</taxon>
        <taxon>Pentapetalae</taxon>
        <taxon>rosids</taxon>
        <taxon>fabids</taxon>
        <taxon>Rosales</taxon>
        <taxon>Rosaceae</taxon>
        <taxon>Rosoideae</taxon>
        <taxon>Rosoideae incertae sedis</taxon>
        <taxon>Rubus</taxon>
    </lineage>
</organism>
<name>A0AAW1X093_RUBAR</name>